<dbReference type="Pfam" id="PF07751">
    <property type="entry name" value="Abi_2"/>
    <property type="match status" value="1"/>
</dbReference>
<accession>A0A8G2HR52</accession>
<dbReference type="RefSeq" id="WP_115325526.1">
    <property type="nucleotide sequence ID" value="NZ_JACHMA010000001.1"/>
</dbReference>
<evidence type="ECO:0000313" key="1">
    <source>
        <dbReference type="EMBL" id="STO15805.1"/>
    </source>
</evidence>
<organism evidence="1 2">
    <name type="scientific">Mobiluncus mulieris</name>
    <dbReference type="NCBI Taxonomy" id="2052"/>
    <lineage>
        <taxon>Bacteria</taxon>
        <taxon>Bacillati</taxon>
        <taxon>Actinomycetota</taxon>
        <taxon>Actinomycetes</taxon>
        <taxon>Actinomycetales</taxon>
        <taxon>Actinomycetaceae</taxon>
        <taxon>Mobiluncus</taxon>
    </lineage>
</organism>
<dbReference type="InterPro" id="IPR011664">
    <property type="entry name" value="Abi_system_AbiD/AbiF-like"/>
</dbReference>
<dbReference type="GeneID" id="61167394"/>
<sequence>MEYTKQHLSFEQQADLLLTRGLVADREALLQRLFDTGYYRLSGYTYPFRSGDVFRPGATLDKVWETYVFDRQLRLVVFDAVERVEVFIRTQMAYLLSEAGGPFGYLDPTSLPRLSGSKHEDFLNKCRHAFLRSREPFAVHFRDVYGDKHKLPPYRMLVNLMDFGMTLTLYRGAPVEVRRRVAAHLGVAPAVLQSWLMTLNTVRNICAHHGRLWNRMLGTQPMIPRDDPRWHEPYEIDSRKIGAVVMILRYLLRRVAPSTHWPQRFEDLLAEHPAIDQTRMGLQSGWKESQIWLGDW</sequence>
<dbReference type="EMBL" id="UGGQ01000006">
    <property type="protein sequence ID" value="STO15805.1"/>
    <property type="molecule type" value="Genomic_DNA"/>
</dbReference>
<protein>
    <submittedName>
        <fullName evidence="1">Abortive infection bacteriophage resistance protein</fullName>
    </submittedName>
</protein>
<dbReference type="AlphaFoldDB" id="A0A8G2HR52"/>
<gene>
    <name evidence="1" type="ORF">NCTC11819_00349</name>
</gene>
<evidence type="ECO:0000313" key="2">
    <source>
        <dbReference type="Proteomes" id="UP000255284"/>
    </source>
</evidence>
<proteinExistence type="predicted"/>
<name>A0A8G2HR52_9ACTO</name>
<comment type="caution">
    <text evidence="1">The sequence shown here is derived from an EMBL/GenBank/DDBJ whole genome shotgun (WGS) entry which is preliminary data.</text>
</comment>
<reference evidence="1 2" key="1">
    <citation type="submission" date="2018-06" db="EMBL/GenBank/DDBJ databases">
        <authorList>
            <consortium name="Pathogen Informatics"/>
            <person name="Doyle S."/>
        </authorList>
    </citation>
    <scope>NUCLEOTIDE SEQUENCE [LARGE SCALE GENOMIC DNA]</scope>
    <source>
        <strain evidence="1 2">NCTC11819</strain>
    </source>
</reference>
<dbReference type="Proteomes" id="UP000255284">
    <property type="component" value="Unassembled WGS sequence"/>
</dbReference>